<evidence type="ECO:0000313" key="2">
    <source>
        <dbReference type="EMBL" id="KAK3048691.1"/>
    </source>
</evidence>
<dbReference type="AlphaFoldDB" id="A0AAJ0GBI3"/>
<feature type="compositionally biased region" description="Basic and acidic residues" evidence="1">
    <location>
        <begin position="89"/>
        <end position="103"/>
    </location>
</feature>
<reference evidence="2" key="1">
    <citation type="submission" date="2023-04" db="EMBL/GenBank/DDBJ databases">
        <title>Black Yeasts Isolated from many extreme environments.</title>
        <authorList>
            <person name="Coleine C."/>
            <person name="Stajich J.E."/>
            <person name="Selbmann L."/>
        </authorList>
    </citation>
    <scope>NUCLEOTIDE SEQUENCE</scope>
    <source>
        <strain evidence="2">CCFEE 5312</strain>
    </source>
</reference>
<proteinExistence type="predicted"/>
<accession>A0AAJ0GBI3</accession>
<feature type="region of interest" description="Disordered" evidence="1">
    <location>
        <begin position="68"/>
        <end position="120"/>
    </location>
</feature>
<feature type="compositionally biased region" description="Basic residues" evidence="1">
    <location>
        <begin position="104"/>
        <end position="113"/>
    </location>
</feature>
<name>A0AAJ0GBI3_9PEZI</name>
<organism evidence="2 3">
    <name type="scientific">Extremus antarcticus</name>
    <dbReference type="NCBI Taxonomy" id="702011"/>
    <lineage>
        <taxon>Eukaryota</taxon>
        <taxon>Fungi</taxon>
        <taxon>Dikarya</taxon>
        <taxon>Ascomycota</taxon>
        <taxon>Pezizomycotina</taxon>
        <taxon>Dothideomycetes</taxon>
        <taxon>Dothideomycetidae</taxon>
        <taxon>Mycosphaerellales</taxon>
        <taxon>Extremaceae</taxon>
        <taxon>Extremus</taxon>
    </lineage>
</organism>
<protein>
    <submittedName>
        <fullName evidence="2">Uncharacterized protein</fullName>
    </submittedName>
</protein>
<comment type="caution">
    <text evidence="2">The sequence shown here is derived from an EMBL/GenBank/DDBJ whole genome shotgun (WGS) entry which is preliminary data.</text>
</comment>
<dbReference type="Proteomes" id="UP001271007">
    <property type="component" value="Unassembled WGS sequence"/>
</dbReference>
<keyword evidence="3" id="KW-1185">Reference proteome</keyword>
<dbReference type="EMBL" id="JAWDJX010000046">
    <property type="protein sequence ID" value="KAK3048691.1"/>
    <property type="molecule type" value="Genomic_DNA"/>
</dbReference>
<evidence type="ECO:0000256" key="1">
    <source>
        <dbReference type="SAM" id="MobiDB-lite"/>
    </source>
</evidence>
<sequence>MANVAYDFEIVKATLTEGDKNRFVALFLNCQPNTIDWKKAADEFGSASAESMKVSTKNIMTKIEKAGGKIGTSATATPVKTTGGRKRKATGDGDGHDAEETPKAKKGRGRPKKAAAEQAA</sequence>
<gene>
    <name evidence="2" type="ORF">LTR09_010000</name>
</gene>
<evidence type="ECO:0000313" key="3">
    <source>
        <dbReference type="Proteomes" id="UP001271007"/>
    </source>
</evidence>